<accession>A0ABW3I1Y4</accession>
<sequence>MKKTSYTLILIFLLGFIYSCRPSYMRCPKNRRCVDINKTSKKDFLDTKKGLYFSMCVNSKS</sequence>
<reference evidence="2" key="1">
    <citation type="journal article" date="2019" name="Int. J. Syst. Evol. Microbiol.">
        <title>The Global Catalogue of Microorganisms (GCM) 10K type strain sequencing project: providing services to taxonomists for standard genome sequencing and annotation.</title>
        <authorList>
            <consortium name="The Broad Institute Genomics Platform"/>
            <consortium name="The Broad Institute Genome Sequencing Center for Infectious Disease"/>
            <person name="Wu L."/>
            <person name="Ma J."/>
        </authorList>
    </citation>
    <scope>NUCLEOTIDE SEQUENCE [LARGE SCALE GENOMIC DNA]</scope>
    <source>
        <strain evidence="2">CCUG 62114</strain>
    </source>
</reference>
<evidence type="ECO:0008006" key="3">
    <source>
        <dbReference type="Google" id="ProtNLM"/>
    </source>
</evidence>
<comment type="caution">
    <text evidence="1">The sequence shown here is derived from an EMBL/GenBank/DDBJ whole genome shotgun (WGS) entry which is preliminary data.</text>
</comment>
<name>A0ABW3I1Y4_9FLAO</name>
<proteinExistence type="predicted"/>
<dbReference type="EMBL" id="JBHTJM010000006">
    <property type="protein sequence ID" value="MFD0963607.1"/>
    <property type="molecule type" value="Genomic_DNA"/>
</dbReference>
<gene>
    <name evidence="1" type="ORF">ACFQ1O_06295</name>
</gene>
<dbReference type="Proteomes" id="UP001596997">
    <property type="component" value="Unassembled WGS sequence"/>
</dbReference>
<evidence type="ECO:0000313" key="1">
    <source>
        <dbReference type="EMBL" id="MFD0963607.1"/>
    </source>
</evidence>
<keyword evidence="2" id="KW-1185">Reference proteome</keyword>
<protein>
    <recommendedName>
        <fullName evidence="3">Lipoprotein</fullName>
    </recommendedName>
</protein>
<dbReference type="PROSITE" id="PS51257">
    <property type="entry name" value="PROKAR_LIPOPROTEIN"/>
    <property type="match status" value="1"/>
</dbReference>
<dbReference type="RefSeq" id="WP_377714483.1">
    <property type="nucleotide sequence ID" value="NZ_JBHTJM010000006.1"/>
</dbReference>
<organism evidence="1 2">
    <name type="scientific">Pseudofulvibacter geojedonensis</name>
    <dbReference type="NCBI Taxonomy" id="1123758"/>
    <lineage>
        <taxon>Bacteria</taxon>
        <taxon>Pseudomonadati</taxon>
        <taxon>Bacteroidota</taxon>
        <taxon>Flavobacteriia</taxon>
        <taxon>Flavobacteriales</taxon>
        <taxon>Flavobacteriaceae</taxon>
        <taxon>Pseudofulvibacter</taxon>
    </lineage>
</organism>
<evidence type="ECO:0000313" key="2">
    <source>
        <dbReference type="Proteomes" id="UP001596997"/>
    </source>
</evidence>